<dbReference type="InterPro" id="IPR017927">
    <property type="entry name" value="FAD-bd_FR_type"/>
</dbReference>
<organism evidence="2">
    <name type="scientific">marine metagenome</name>
    <dbReference type="NCBI Taxonomy" id="408172"/>
    <lineage>
        <taxon>unclassified sequences</taxon>
        <taxon>metagenomes</taxon>
        <taxon>ecological metagenomes</taxon>
    </lineage>
</organism>
<dbReference type="Gene3D" id="2.40.30.10">
    <property type="entry name" value="Translation factors"/>
    <property type="match status" value="1"/>
</dbReference>
<accession>A0A382C5A8</accession>
<dbReference type="InterPro" id="IPR008333">
    <property type="entry name" value="Cbr1-like_FAD-bd_dom"/>
</dbReference>
<dbReference type="Pfam" id="PF00175">
    <property type="entry name" value="NAD_binding_1"/>
    <property type="match status" value="1"/>
</dbReference>
<protein>
    <recommendedName>
        <fullName evidence="1">FAD-binding FR-type domain-containing protein</fullName>
    </recommendedName>
</protein>
<gene>
    <name evidence="2" type="ORF">METZ01_LOCUS173337</name>
</gene>
<dbReference type="PANTHER" id="PTHR47354">
    <property type="entry name" value="NADH OXIDOREDUCTASE HCR"/>
    <property type="match status" value="1"/>
</dbReference>
<reference evidence="2" key="1">
    <citation type="submission" date="2018-05" db="EMBL/GenBank/DDBJ databases">
        <authorList>
            <person name="Lanie J.A."/>
            <person name="Ng W.-L."/>
            <person name="Kazmierczak K.M."/>
            <person name="Andrzejewski T.M."/>
            <person name="Davidsen T.M."/>
            <person name="Wayne K.J."/>
            <person name="Tettelin H."/>
            <person name="Glass J.I."/>
            <person name="Rusch D."/>
            <person name="Podicherti R."/>
            <person name="Tsui H.-C.T."/>
            <person name="Winkler M.E."/>
        </authorList>
    </citation>
    <scope>NUCLEOTIDE SEQUENCE</scope>
</reference>
<name>A0A382C5A8_9ZZZZ</name>
<dbReference type="PROSITE" id="PS51384">
    <property type="entry name" value="FAD_FR"/>
    <property type="match status" value="1"/>
</dbReference>
<dbReference type="Pfam" id="PF00970">
    <property type="entry name" value="FAD_binding_6"/>
    <property type="match status" value="1"/>
</dbReference>
<dbReference type="InterPro" id="IPR017938">
    <property type="entry name" value="Riboflavin_synthase-like_b-brl"/>
</dbReference>
<dbReference type="InterPro" id="IPR001433">
    <property type="entry name" value="OxRdtase_FAD/NAD-bd"/>
</dbReference>
<dbReference type="GO" id="GO:0016491">
    <property type="term" value="F:oxidoreductase activity"/>
    <property type="evidence" value="ECO:0007669"/>
    <property type="project" value="InterPro"/>
</dbReference>
<dbReference type="EMBL" id="UINC01032584">
    <property type="protein sequence ID" value="SVB20483.1"/>
    <property type="molecule type" value="Genomic_DNA"/>
</dbReference>
<dbReference type="InterPro" id="IPR039261">
    <property type="entry name" value="FNR_nucleotide-bd"/>
</dbReference>
<dbReference type="SUPFAM" id="SSF52343">
    <property type="entry name" value="Ferredoxin reductase-like, C-terminal NADP-linked domain"/>
    <property type="match status" value="1"/>
</dbReference>
<dbReference type="AlphaFoldDB" id="A0A382C5A8"/>
<dbReference type="SUPFAM" id="SSF63380">
    <property type="entry name" value="Riboflavin synthase domain-like"/>
    <property type="match status" value="1"/>
</dbReference>
<evidence type="ECO:0000313" key="2">
    <source>
        <dbReference type="EMBL" id="SVB20483.1"/>
    </source>
</evidence>
<evidence type="ECO:0000259" key="1">
    <source>
        <dbReference type="PROSITE" id="PS51384"/>
    </source>
</evidence>
<sequence>MFYKVLNIRDLSPSTYILRLERKKLDFKPGQCFNLGLKDHGINREYSIYSGVDDPYLEFLIKEVRKGSVSPALRKVKPGEEVALHGPYGAFIINIEKIKNTLFTFIATGTGIAPFHSFVRTYHNLDYRIINGIRTAEERYDYDDYDHKRLTTCITRDDCWSGFKGRVTDYIQKNYIDPTHIYFLCGNQGMIREGYDLLRLKGVSGDHIFTEAFF</sequence>
<feature type="domain" description="FAD-binding FR-type" evidence="1">
    <location>
        <begin position="1"/>
        <end position="94"/>
    </location>
</feature>
<proteinExistence type="predicted"/>
<dbReference type="PANTHER" id="PTHR47354:SF5">
    <property type="entry name" value="PROTEIN RFBI"/>
    <property type="match status" value="1"/>
</dbReference>
<dbReference type="Gene3D" id="3.40.50.80">
    <property type="entry name" value="Nucleotide-binding domain of ferredoxin-NADP reductase (FNR) module"/>
    <property type="match status" value="1"/>
</dbReference>
<dbReference type="InterPro" id="IPR050415">
    <property type="entry name" value="MRET"/>
</dbReference>